<evidence type="ECO:0000256" key="1">
    <source>
        <dbReference type="ARBA" id="ARBA00009005"/>
    </source>
</evidence>
<sequence length="417" mass="47384">MVPINQTSPSNLKGPTKKALFIAVRDVNVKNFPILHNVHRDASLLQRLLIDVFEYPEDNVVMMMDRREVRRELWPTKENIRKQIQLFVRGVAPGDHLFFYYAGHGHQVTCNHHSETDGLDEVIFTCTGNQIKDNTLKKWLVNPLPSGCKLFALWDSCHSETVLDLDHYTCNDPEGGQSFRHRHEPHGHESRPRLSFMRGSFLPLRTNARTDVMPKQLRGRPIARASLTLTAVSTESSPTRSKWIPFPLSIERVLSPISQFKCDGRCERPVSGGKDRAHVISLSACKDNEMAFDDYLKNGTVTKFFVEHLRENKKSTLLQLLTAIRLKRVDEISEARQELDMQTKVVSRRATFASGTETGGRPRPTRRNTEICVRTLEEFLQATLPSTREEDGSDVSTLNYSQKPGVSPLTLVVETGR</sequence>
<dbReference type="InParanoid" id="A0A0D0E5H4"/>
<dbReference type="EMBL" id="KN824976">
    <property type="protein sequence ID" value="KIK96629.1"/>
    <property type="molecule type" value="Genomic_DNA"/>
</dbReference>
<dbReference type="AlphaFoldDB" id="A0A0D0E5H4"/>
<evidence type="ECO:0000313" key="3">
    <source>
        <dbReference type="EMBL" id="KIK96629.1"/>
    </source>
</evidence>
<accession>A0A0D0E5H4</accession>
<organism evidence="3 4">
    <name type="scientific">Paxillus rubicundulus Ve08.2h10</name>
    <dbReference type="NCBI Taxonomy" id="930991"/>
    <lineage>
        <taxon>Eukaryota</taxon>
        <taxon>Fungi</taxon>
        <taxon>Dikarya</taxon>
        <taxon>Basidiomycota</taxon>
        <taxon>Agaricomycotina</taxon>
        <taxon>Agaricomycetes</taxon>
        <taxon>Agaricomycetidae</taxon>
        <taxon>Boletales</taxon>
        <taxon>Paxilineae</taxon>
        <taxon>Paxillaceae</taxon>
        <taxon>Paxillus</taxon>
    </lineage>
</organism>
<gene>
    <name evidence="3" type="ORF">PAXRUDRAFT_138014</name>
</gene>
<protein>
    <recommendedName>
        <fullName evidence="2">Peptidase C14 caspase domain-containing protein</fullName>
    </recommendedName>
</protein>
<dbReference type="Proteomes" id="UP000054538">
    <property type="component" value="Unassembled WGS sequence"/>
</dbReference>
<dbReference type="InterPro" id="IPR050452">
    <property type="entry name" value="Metacaspase"/>
</dbReference>
<dbReference type="HOGENOM" id="CLU_029389_6_0_1"/>
<proteinExistence type="inferred from homology"/>
<dbReference type="PANTHER" id="PTHR48104">
    <property type="entry name" value="METACASPASE-4"/>
    <property type="match status" value="1"/>
</dbReference>
<dbReference type="OrthoDB" id="3223806at2759"/>
<dbReference type="InterPro" id="IPR011600">
    <property type="entry name" value="Pept_C14_caspase"/>
</dbReference>
<feature type="domain" description="Peptidase C14 caspase" evidence="2">
    <location>
        <begin position="17"/>
        <end position="327"/>
    </location>
</feature>
<dbReference type="GO" id="GO:0004197">
    <property type="term" value="F:cysteine-type endopeptidase activity"/>
    <property type="evidence" value="ECO:0007669"/>
    <property type="project" value="InterPro"/>
</dbReference>
<evidence type="ECO:0000259" key="2">
    <source>
        <dbReference type="Pfam" id="PF00656"/>
    </source>
</evidence>
<dbReference type="Pfam" id="PF00656">
    <property type="entry name" value="Peptidase_C14"/>
    <property type="match status" value="1"/>
</dbReference>
<dbReference type="GO" id="GO:0006508">
    <property type="term" value="P:proteolysis"/>
    <property type="evidence" value="ECO:0007669"/>
    <property type="project" value="InterPro"/>
</dbReference>
<dbReference type="GO" id="GO:0005737">
    <property type="term" value="C:cytoplasm"/>
    <property type="evidence" value="ECO:0007669"/>
    <property type="project" value="TreeGrafter"/>
</dbReference>
<keyword evidence="4" id="KW-1185">Reference proteome</keyword>
<name>A0A0D0E5H4_9AGAM</name>
<comment type="similarity">
    <text evidence="1">Belongs to the peptidase C14B family.</text>
</comment>
<reference evidence="4" key="2">
    <citation type="submission" date="2015-01" db="EMBL/GenBank/DDBJ databases">
        <title>Evolutionary Origins and Diversification of the Mycorrhizal Mutualists.</title>
        <authorList>
            <consortium name="DOE Joint Genome Institute"/>
            <consortium name="Mycorrhizal Genomics Consortium"/>
            <person name="Kohler A."/>
            <person name="Kuo A."/>
            <person name="Nagy L.G."/>
            <person name="Floudas D."/>
            <person name="Copeland A."/>
            <person name="Barry K.W."/>
            <person name="Cichocki N."/>
            <person name="Veneault-Fourrey C."/>
            <person name="LaButti K."/>
            <person name="Lindquist E.A."/>
            <person name="Lipzen A."/>
            <person name="Lundell T."/>
            <person name="Morin E."/>
            <person name="Murat C."/>
            <person name="Riley R."/>
            <person name="Ohm R."/>
            <person name="Sun H."/>
            <person name="Tunlid A."/>
            <person name="Henrissat B."/>
            <person name="Grigoriev I.V."/>
            <person name="Hibbett D.S."/>
            <person name="Martin F."/>
        </authorList>
    </citation>
    <scope>NUCLEOTIDE SEQUENCE [LARGE SCALE GENOMIC DNA]</scope>
    <source>
        <strain evidence="4">Ve08.2h10</strain>
    </source>
</reference>
<evidence type="ECO:0000313" key="4">
    <source>
        <dbReference type="Proteomes" id="UP000054538"/>
    </source>
</evidence>
<dbReference type="PANTHER" id="PTHR48104:SF30">
    <property type="entry name" value="METACASPASE-1"/>
    <property type="match status" value="1"/>
</dbReference>
<dbReference type="Gene3D" id="3.40.50.1460">
    <property type="match status" value="1"/>
</dbReference>
<reference evidence="3 4" key="1">
    <citation type="submission" date="2014-04" db="EMBL/GenBank/DDBJ databases">
        <authorList>
            <consortium name="DOE Joint Genome Institute"/>
            <person name="Kuo A."/>
            <person name="Kohler A."/>
            <person name="Jargeat P."/>
            <person name="Nagy L.G."/>
            <person name="Floudas D."/>
            <person name="Copeland A."/>
            <person name="Barry K.W."/>
            <person name="Cichocki N."/>
            <person name="Veneault-Fourrey C."/>
            <person name="LaButti K."/>
            <person name="Lindquist E.A."/>
            <person name="Lipzen A."/>
            <person name="Lundell T."/>
            <person name="Morin E."/>
            <person name="Murat C."/>
            <person name="Sun H."/>
            <person name="Tunlid A."/>
            <person name="Henrissat B."/>
            <person name="Grigoriev I.V."/>
            <person name="Hibbett D.S."/>
            <person name="Martin F."/>
            <person name="Nordberg H.P."/>
            <person name="Cantor M.N."/>
            <person name="Hua S.X."/>
        </authorList>
    </citation>
    <scope>NUCLEOTIDE SEQUENCE [LARGE SCALE GENOMIC DNA]</scope>
    <source>
        <strain evidence="3 4">Ve08.2h10</strain>
    </source>
</reference>